<organism evidence="1 2">
    <name type="scientific">Symbiodinium pilosum</name>
    <name type="common">Dinoflagellate</name>
    <dbReference type="NCBI Taxonomy" id="2952"/>
    <lineage>
        <taxon>Eukaryota</taxon>
        <taxon>Sar</taxon>
        <taxon>Alveolata</taxon>
        <taxon>Dinophyceae</taxon>
        <taxon>Suessiales</taxon>
        <taxon>Symbiodiniaceae</taxon>
        <taxon>Symbiodinium</taxon>
    </lineage>
</organism>
<protein>
    <submittedName>
        <fullName evidence="1">Uncharacterized protein</fullName>
    </submittedName>
</protein>
<dbReference type="Proteomes" id="UP000649617">
    <property type="component" value="Unassembled WGS sequence"/>
</dbReference>
<evidence type="ECO:0000313" key="1">
    <source>
        <dbReference type="EMBL" id="CAE7532073.1"/>
    </source>
</evidence>
<accession>A0A812TMM9</accession>
<comment type="caution">
    <text evidence="1">The sequence shown here is derived from an EMBL/GenBank/DDBJ whole genome shotgun (WGS) entry which is preliminary data.</text>
</comment>
<reference evidence="1" key="1">
    <citation type="submission" date="2021-02" db="EMBL/GenBank/DDBJ databases">
        <authorList>
            <person name="Dougan E. K."/>
            <person name="Rhodes N."/>
            <person name="Thang M."/>
            <person name="Chan C."/>
        </authorList>
    </citation>
    <scope>NUCLEOTIDE SEQUENCE</scope>
</reference>
<dbReference type="AlphaFoldDB" id="A0A812TMM9"/>
<proteinExistence type="predicted"/>
<sequence>MSWKRRHSVDCSMSGVLGVAPRQCNEGDQLARFLVMLLGPVQPVQQSPHLVPILVRDLVCAEELHQKDFWAVLRVHSDLLVFEQPADVVQVGKPHAGGPCEELLTSCVSSG</sequence>
<dbReference type="EMBL" id="CAJNIZ010031702">
    <property type="protein sequence ID" value="CAE7532073.1"/>
    <property type="molecule type" value="Genomic_DNA"/>
</dbReference>
<keyword evidence="2" id="KW-1185">Reference proteome</keyword>
<evidence type="ECO:0000313" key="2">
    <source>
        <dbReference type="Proteomes" id="UP000649617"/>
    </source>
</evidence>
<gene>
    <name evidence="1" type="ORF">SPIL2461_LOCUS14021</name>
</gene>
<name>A0A812TMM9_SYMPI</name>